<keyword evidence="2" id="KW-1185">Reference proteome</keyword>
<dbReference type="Proteomes" id="UP000266841">
    <property type="component" value="Unassembled WGS sequence"/>
</dbReference>
<accession>K0TR15</accession>
<name>K0TR15_THAOC</name>
<evidence type="ECO:0000313" key="1">
    <source>
        <dbReference type="EMBL" id="EJK77007.1"/>
    </source>
</evidence>
<evidence type="ECO:0000313" key="2">
    <source>
        <dbReference type="Proteomes" id="UP000266841"/>
    </source>
</evidence>
<dbReference type="AlphaFoldDB" id="K0TR15"/>
<proteinExistence type="predicted"/>
<sequence>MRRSPLRLAAPVTSLPASCEPRFAADELGNAPDRWNFETAANSFLGREMTTRNGFHGHGDVSTSYKVLSYATATWILEKSDSSFIPTLSLSECACLLDQQQQQYNTIQYNTIMQ</sequence>
<gene>
    <name evidence="1" type="ORF">THAOC_01192</name>
</gene>
<comment type="caution">
    <text evidence="1">The sequence shown here is derived from an EMBL/GenBank/DDBJ whole genome shotgun (WGS) entry which is preliminary data.</text>
</comment>
<protein>
    <submittedName>
        <fullName evidence="1">Uncharacterized protein</fullName>
    </submittedName>
</protein>
<dbReference type="EMBL" id="AGNL01001425">
    <property type="protein sequence ID" value="EJK77007.1"/>
    <property type="molecule type" value="Genomic_DNA"/>
</dbReference>
<reference evidence="1 2" key="1">
    <citation type="journal article" date="2012" name="Genome Biol.">
        <title>Genome and low-iron response of an oceanic diatom adapted to chronic iron limitation.</title>
        <authorList>
            <person name="Lommer M."/>
            <person name="Specht M."/>
            <person name="Roy A.S."/>
            <person name="Kraemer L."/>
            <person name="Andreson R."/>
            <person name="Gutowska M.A."/>
            <person name="Wolf J."/>
            <person name="Bergner S.V."/>
            <person name="Schilhabel M.B."/>
            <person name="Klostermeier U.C."/>
            <person name="Beiko R.G."/>
            <person name="Rosenstiel P."/>
            <person name="Hippler M."/>
            <person name="Laroche J."/>
        </authorList>
    </citation>
    <scope>NUCLEOTIDE SEQUENCE [LARGE SCALE GENOMIC DNA]</scope>
    <source>
        <strain evidence="1 2">CCMP1005</strain>
    </source>
</reference>
<organism evidence="1 2">
    <name type="scientific">Thalassiosira oceanica</name>
    <name type="common">Marine diatom</name>
    <dbReference type="NCBI Taxonomy" id="159749"/>
    <lineage>
        <taxon>Eukaryota</taxon>
        <taxon>Sar</taxon>
        <taxon>Stramenopiles</taxon>
        <taxon>Ochrophyta</taxon>
        <taxon>Bacillariophyta</taxon>
        <taxon>Coscinodiscophyceae</taxon>
        <taxon>Thalassiosirophycidae</taxon>
        <taxon>Thalassiosirales</taxon>
        <taxon>Thalassiosiraceae</taxon>
        <taxon>Thalassiosira</taxon>
    </lineage>
</organism>